<dbReference type="Proteomes" id="UP000023772">
    <property type="component" value="Chromosome"/>
</dbReference>
<keyword evidence="3" id="KW-1185">Reference proteome</keyword>
<organism evidence="2 4">
    <name type="scientific">Draconibacterium orientale</name>
    <dbReference type="NCBI Taxonomy" id="1168034"/>
    <lineage>
        <taxon>Bacteria</taxon>
        <taxon>Pseudomonadati</taxon>
        <taxon>Bacteroidota</taxon>
        <taxon>Bacteroidia</taxon>
        <taxon>Marinilabiliales</taxon>
        <taxon>Prolixibacteraceae</taxon>
        <taxon>Draconibacterium</taxon>
    </lineage>
</organism>
<evidence type="ECO:0000313" key="4">
    <source>
        <dbReference type="Proteomes" id="UP000181981"/>
    </source>
</evidence>
<dbReference type="STRING" id="1168034.FH5T_04455"/>
<dbReference type="eggNOG" id="ENOG5033JRM">
    <property type="taxonomic scope" value="Bacteria"/>
</dbReference>
<reference evidence="2 4" key="2">
    <citation type="submission" date="2016-10" db="EMBL/GenBank/DDBJ databases">
        <authorList>
            <person name="de Groot N.N."/>
        </authorList>
    </citation>
    <scope>NUCLEOTIDE SEQUENCE [LARGE SCALE GENOMIC DNA]</scope>
    <source>
        <strain evidence="2 4">DSM 25947</strain>
    </source>
</reference>
<dbReference type="EMBL" id="CP007451">
    <property type="protein sequence ID" value="AHW59095.1"/>
    <property type="molecule type" value="Genomic_DNA"/>
</dbReference>
<protein>
    <submittedName>
        <fullName evidence="2">Uncharacterized protein</fullName>
    </submittedName>
</protein>
<dbReference type="AlphaFoldDB" id="X5DV75"/>
<evidence type="ECO:0000313" key="2">
    <source>
        <dbReference type="EMBL" id="SET58378.1"/>
    </source>
</evidence>
<dbReference type="HOGENOM" id="CLU_209156_0_0_10"/>
<proteinExistence type="predicted"/>
<dbReference type="OrthoDB" id="286356at2"/>
<dbReference type="RefSeq" id="WP_038556159.1">
    <property type="nucleotide sequence ID" value="NZ_CAXXJF010000003.1"/>
</dbReference>
<dbReference type="KEGG" id="dori:FH5T_04455"/>
<gene>
    <name evidence="1" type="ORF">FH5T_04455</name>
    <name evidence="2" type="ORF">SAMN05444285_1176</name>
</gene>
<accession>X5DV75</accession>
<dbReference type="Proteomes" id="UP000181981">
    <property type="component" value="Unassembled WGS sequence"/>
</dbReference>
<reference evidence="1 3" key="1">
    <citation type="submission" date="2014-03" db="EMBL/GenBank/DDBJ databases">
        <title>Complete genome sequence of a deeply braunched marine Bacteroidia bacterium Draconibacterium orientale type strain FH5T.</title>
        <authorList>
            <person name="Li X."/>
            <person name="Wang X."/>
            <person name="Xie Z."/>
            <person name="Du Z."/>
            <person name="Chen G."/>
        </authorList>
    </citation>
    <scope>NUCLEOTIDE SEQUENCE [LARGE SCALE GENOMIC DNA]</scope>
    <source>
        <strain evidence="1 3">FH5</strain>
    </source>
</reference>
<evidence type="ECO:0000313" key="3">
    <source>
        <dbReference type="Proteomes" id="UP000023772"/>
    </source>
</evidence>
<name>X5DV75_9BACT</name>
<sequence length="59" mass="7143">MAESNCADCSLRAKYDEKPKSFAGRFWRWHINWCPGWKGYMKSLDEAERAEIRQQYRLK</sequence>
<evidence type="ECO:0000313" key="1">
    <source>
        <dbReference type="EMBL" id="AHW59095.1"/>
    </source>
</evidence>
<dbReference type="EMBL" id="FOHT01000017">
    <property type="protein sequence ID" value="SET58378.1"/>
    <property type="molecule type" value="Genomic_DNA"/>
</dbReference>